<feature type="transmembrane region" description="Helical" evidence="7">
    <location>
        <begin position="143"/>
        <end position="167"/>
    </location>
</feature>
<dbReference type="AlphaFoldDB" id="A0AAU7W5A0"/>
<comment type="subcellular location">
    <subcellularLocation>
        <location evidence="1 7">Cell membrane</location>
        <topology evidence="1 7">Multi-pass membrane protein</topology>
    </subcellularLocation>
</comment>
<feature type="transmembrane region" description="Helical" evidence="7">
    <location>
        <begin position="39"/>
        <end position="66"/>
    </location>
</feature>
<proteinExistence type="inferred from homology"/>
<protein>
    <submittedName>
        <fullName evidence="9">Carbohydrate ABC transporter permease</fullName>
    </submittedName>
</protein>
<reference evidence="9" key="1">
    <citation type="submission" date="2024-05" db="EMBL/GenBank/DDBJ databases">
        <authorList>
            <person name="Yu L."/>
        </authorList>
    </citation>
    <scope>NUCLEOTIDE SEQUENCE</scope>
    <source>
        <strain evidence="9">G08B096</strain>
    </source>
</reference>
<keyword evidence="2 7" id="KW-0813">Transport</keyword>
<feature type="transmembrane region" description="Helical" evidence="7">
    <location>
        <begin position="173"/>
        <end position="193"/>
    </location>
</feature>
<dbReference type="PANTHER" id="PTHR43744:SF12">
    <property type="entry name" value="ABC TRANSPORTER PERMEASE PROTEIN MG189-RELATED"/>
    <property type="match status" value="1"/>
</dbReference>
<dbReference type="GO" id="GO:0055085">
    <property type="term" value="P:transmembrane transport"/>
    <property type="evidence" value="ECO:0007669"/>
    <property type="project" value="InterPro"/>
</dbReference>
<keyword evidence="6 7" id="KW-0472">Membrane</keyword>
<dbReference type="CDD" id="cd06261">
    <property type="entry name" value="TM_PBP2"/>
    <property type="match status" value="1"/>
</dbReference>
<comment type="similarity">
    <text evidence="7">Belongs to the binding-protein-dependent transport system permease family.</text>
</comment>
<feature type="domain" description="ABC transmembrane type-1" evidence="8">
    <location>
        <begin position="108"/>
        <end position="300"/>
    </location>
</feature>
<dbReference type="InterPro" id="IPR035906">
    <property type="entry name" value="MetI-like_sf"/>
</dbReference>
<evidence type="ECO:0000256" key="7">
    <source>
        <dbReference type="RuleBase" id="RU363032"/>
    </source>
</evidence>
<gene>
    <name evidence="9" type="ORF">ABIQ69_12885</name>
</gene>
<dbReference type="SUPFAM" id="SSF161098">
    <property type="entry name" value="MetI-like"/>
    <property type="match status" value="1"/>
</dbReference>
<feature type="transmembrane region" description="Helical" evidence="7">
    <location>
        <begin position="278"/>
        <end position="299"/>
    </location>
</feature>
<feature type="transmembrane region" description="Helical" evidence="7">
    <location>
        <begin position="104"/>
        <end position="131"/>
    </location>
</feature>
<evidence type="ECO:0000256" key="4">
    <source>
        <dbReference type="ARBA" id="ARBA00022692"/>
    </source>
</evidence>
<evidence type="ECO:0000256" key="1">
    <source>
        <dbReference type="ARBA" id="ARBA00004651"/>
    </source>
</evidence>
<keyword evidence="3" id="KW-1003">Cell membrane</keyword>
<dbReference type="GO" id="GO:0005886">
    <property type="term" value="C:plasma membrane"/>
    <property type="evidence" value="ECO:0007669"/>
    <property type="project" value="UniProtKB-SubCell"/>
</dbReference>
<dbReference type="Pfam" id="PF00528">
    <property type="entry name" value="BPD_transp_1"/>
    <property type="match status" value="1"/>
</dbReference>
<dbReference type="Gene3D" id="1.10.3720.10">
    <property type="entry name" value="MetI-like"/>
    <property type="match status" value="1"/>
</dbReference>
<accession>A0AAU7W5A0</accession>
<evidence type="ECO:0000256" key="2">
    <source>
        <dbReference type="ARBA" id="ARBA00022448"/>
    </source>
</evidence>
<evidence type="ECO:0000259" key="8">
    <source>
        <dbReference type="PROSITE" id="PS50928"/>
    </source>
</evidence>
<evidence type="ECO:0000256" key="3">
    <source>
        <dbReference type="ARBA" id="ARBA00022475"/>
    </source>
</evidence>
<organism evidence="9">
    <name type="scientific">Agromyces sp. G08B096</name>
    <dbReference type="NCBI Taxonomy" id="3156399"/>
    <lineage>
        <taxon>Bacteria</taxon>
        <taxon>Bacillati</taxon>
        <taxon>Actinomycetota</taxon>
        <taxon>Actinomycetes</taxon>
        <taxon>Micrococcales</taxon>
        <taxon>Microbacteriaceae</taxon>
        <taxon>Agromyces</taxon>
    </lineage>
</organism>
<dbReference type="PANTHER" id="PTHR43744">
    <property type="entry name" value="ABC TRANSPORTER PERMEASE PROTEIN MG189-RELATED-RELATED"/>
    <property type="match status" value="1"/>
</dbReference>
<keyword evidence="5 7" id="KW-1133">Transmembrane helix</keyword>
<dbReference type="InterPro" id="IPR000515">
    <property type="entry name" value="MetI-like"/>
</dbReference>
<sequence>MVTTEAPTRAIVTSDAASAGRRARRTAARAPRPVGRPGGIAGAVLVNAALVVAAVYFLLPIVWVVIAATKSTGDLYGTFGLWFSDAPQAWENLVSLFTQDGGAFSIWIVNSVVYSGGGALIATVISTAAGYAFAKYSFRGKEALFWTILGGVLVPATVIALPLYFLLNSIGLTGSYWSVLLPSMVSPFGVYLARIHANSSVPDEVVEAARIDGAGDLRIFSSIASRMMTPAIVTIFLFQFVTIWNNYLLPLVMLNDPKRFPITLGLTLWNSQIQRDPAFTTLVVTGSAVSVILLVVLMVSLQRFWKADLTAGATKG</sequence>
<keyword evidence="4 7" id="KW-0812">Transmembrane</keyword>
<dbReference type="PROSITE" id="PS50928">
    <property type="entry name" value="ABC_TM1"/>
    <property type="match status" value="1"/>
</dbReference>
<feature type="transmembrane region" description="Helical" evidence="7">
    <location>
        <begin position="227"/>
        <end position="247"/>
    </location>
</feature>
<dbReference type="EMBL" id="CP158374">
    <property type="protein sequence ID" value="XBX81499.1"/>
    <property type="molecule type" value="Genomic_DNA"/>
</dbReference>
<evidence type="ECO:0000313" key="9">
    <source>
        <dbReference type="EMBL" id="XBX81499.1"/>
    </source>
</evidence>
<dbReference type="RefSeq" id="WP_350347521.1">
    <property type="nucleotide sequence ID" value="NZ_CP158374.1"/>
</dbReference>
<evidence type="ECO:0000256" key="5">
    <source>
        <dbReference type="ARBA" id="ARBA00022989"/>
    </source>
</evidence>
<evidence type="ECO:0000256" key="6">
    <source>
        <dbReference type="ARBA" id="ARBA00023136"/>
    </source>
</evidence>
<name>A0AAU7W5A0_9MICO</name>